<gene>
    <name evidence="2" type="ORF">OKA05_03030</name>
</gene>
<accession>A0ABT3GD01</accession>
<dbReference type="RefSeq" id="WP_264485619.1">
    <property type="nucleotide sequence ID" value="NZ_JAPDDT010000001.1"/>
</dbReference>
<keyword evidence="1" id="KW-1133">Transmembrane helix</keyword>
<evidence type="ECO:0000313" key="3">
    <source>
        <dbReference type="Proteomes" id="UP001320876"/>
    </source>
</evidence>
<organism evidence="2 3">
    <name type="scientific">Luteolibacter arcticus</name>
    <dbReference type="NCBI Taxonomy" id="1581411"/>
    <lineage>
        <taxon>Bacteria</taxon>
        <taxon>Pseudomonadati</taxon>
        <taxon>Verrucomicrobiota</taxon>
        <taxon>Verrucomicrobiia</taxon>
        <taxon>Verrucomicrobiales</taxon>
        <taxon>Verrucomicrobiaceae</taxon>
        <taxon>Luteolibacter</taxon>
    </lineage>
</organism>
<proteinExistence type="predicted"/>
<sequence length="167" mass="18233">MNLQYSLSYTDRRAFLDAITPRTSIKPLPFYAGVFGTNGMLLVLAYLCSAKLDHTLLAIIAVFFAIKNLKAAIPHTKFHRRSIDAQAREGTGHPIQLEIGDAGLTETACGIVSFCPWSSVTKIQRVEGLVIVHLASKQFSLIPISALDSTQVSADEFVAFLESKVAH</sequence>
<dbReference type="EMBL" id="JAPDDT010000001">
    <property type="protein sequence ID" value="MCW1921510.1"/>
    <property type="molecule type" value="Genomic_DNA"/>
</dbReference>
<feature type="transmembrane region" description="Helical" evidence="1">
    <location>
        <begin position="28"/>
        <end position="48"/>
    </location>
</feature>
<protein>
    <submittedName>
        <fullName evidence="2">YcxB family protein</fullName>
    </submittedName>
</protein>
<dbReference type="Proteomes" id="UP001320876">
    <property type="component" value="Unassembled WGS sequence"/>
</dbReference>
<keyword evidence="1" id="KW-0472">Membrane</keyword>
<comment type="caution">
    <text evidence="2">The sequence shown here is derived from an EMBL/GenBank/DDBJ whole genome shotgun (WGS) entry which is preliminary data.</text>
</comment>
<evidence type="ECO:0000313" key="2">
    <source>
        <dbReference type="EMBL" id="MCW1921510.1"/>
    </source>
</evidence>
<keyword evidence="1" id="KW-0812">Transmembrane</keyword>
<name>A0ABT3GD01_9BACT</name>
<reference evidence="2 3" key="1">
    <citation type="submission" date="2022-10" db="EMBL/GenBank/DDBJ databases">
        <title>Luteolibacter arcticus strain CCTCC AB 2014275, whole genome shotgun sequencing project.</title>
        <authorList>
            <person name="Zhao G."/>
            <person name="Shen L."/>
        </authorList>
    </citation>
    <scope>NUCLEOTIDE SEQUENCE [LARGE SCALE GENOMIC DNA]</scope>
    <source>
        <strain evidence="2 3">CCTCC AB 2014275</strain>
    </source>
</reference>
<evidence type="ECO:0000256" key="1">
    <source>
        <dbReference type="SAM" id="Phobius"/>
    </source>
</evidence>
<keyword evidence="3" id="KW-1185">Reference proteome</keyword>